<dbReference type="WBParaSite" id="Csp11.Scaffold596.g5282.t2">
    <property type="protein sequence ID" value="Csp11.Scaffold596.g5282.t2"/>
    <property type="gene ID" value="Csp11.Scaffold596.g5282"/>
</dbReference>
<sequence>MPNYYLKESDRILNKFQLKNESVNVEKARSHLKFSYVLLFISIYMGFLRKTTMEEPLMKDIVALFAASAASIFKSKNLLAADQNRSQRIREFEESFNH</sequence>
<evidence type="ECO:0000313" key="1">
    <source>
        <dbReference type="Proteomes" id="UP000095282"/>
    </source>
</evidence>
<keyword evidence="1" id="KW-1185">Reference proteome</keyword>
<dbReference type="Proteomes" id="UP000095282">
    <property type="component" value="Unplaced"/>
</dbReference>
<proteinExistence type="predicted"/>
<organism evidence="1 2">
    <name type="scientific">Caenorhabditis tropicalis</name>
    <dbReference type="NCBI Taxonomy" id="1561998"/>
    <lineage>
        <taxon>Eukaryota</taxon>
        <taxon>Metazoa</taxon>
        <taxon>Ecdysozoa</taxon>
        <taxon>Nematoda</taxon>
        <taxon>Chromadorea</taxon>
        <taxon>Rhabditida</taxon>
        <taxon>Rhabditina</taxon>
        <taxon>Rhabditomorpha</taxon>
        <taxon>Rhabditoidea</taxon>
        <taxon>Rhabditidae</taxon>
        <taxon>Peloderinae</taxon>
        <taxon>Caenorhabditis</taxon>
    </lineage>
</organism>
<accession>A0A1I7TEZ1</accession>
<reference evidence="2" key="1">
    <citation type="submission" date="2016-11" db="UniProtKB">
        <authorList>
            <consortium name="WormBaseParasite"/>
        </authorList>
    </citation>
    <scope>IDENTIFICATION</scope>
</reference>
<dbReference type="AlphaFoldDB" id="A0A1I7TEZ1"/>
<evidence type="ECO:0000313" key="2">
    <source>
        <dbReference type="WBParaSite" id="Csp11.Scaffold596.g5282.t2"/>
    </source>
</evidence>
<protein>
    <submittedName>
        <fullName evidence="2">NR LBD domain-containing protein</fullName>
    </submittedName>
</protein>
<name>A0A1I7TEZ1_9PELO</name>